<dbReference type="HOGENOM" id="CLU_2552159_0_0_0"/>
<feature type="signal peptide" evidence="2">
    <location>
        <begin position="1"/>
        <end position="23"/>
    </location>
</feature>
<dbReference type="STRING" id="454171.CP488_02052"/>
<sequence>MRVTMFLKNLPYLGGVCALIALAGCSSNQGNPTPSGPPPHQTLQQKIQAIQNNPELPAPAKQAAIQKLEQQAGTSPNNPSGP</sequence>
<name>S0EVL4_CHTCT</name>
<protein>
    <recommendedName>
        <fullName evidence="5">Lipoprotein</fullName>
    </recommendedName>
</protein>
<evidence type="ECO:0000313" key="3">
    <source>
        <dbReference type="EMBL" id="CCW35844.1"/>
    </source>
</evidence>
<reference evidence="4" key="1">
    <citation type="submission" date="2013-03" db="EMBL/GenBank/DDBJ databases">
        <title>Genome sequence of Chthonomonas calidirosea, the first sequenced genome from the Armatimonadetes phylum (formally candidate division OP10).</title>
        <authorList>
            <person name="Lee K.C.Y."/>
            <person name="Morgan X.C."/>
            <person name="Dunfield P.F."/>
            <person name="Tamas I."/>
            <person name="Houghton K.M."/>
            <person name="Vyssotski M."/>
            <person name="Ryan J.L.J."/>
            <person name="Lagutin K."/>
            <person name="McDonald I.R."/>
            <person name="Stott M.B."/>
        </authorList>
    </citation>
    <scope>NUCLEOTIDE SEQUENCE [LARGE SCALE GENOMIC DNA]</scope>
    <source>
        <strain evidence="4">DSM 23976 / ICMP 18418 / T49</strain>
    </source>
</reference>
<dbReference type="RefSeq" id="WP_016483368.1">
    <property type="nucleotide sequence ID" value="NC_021487.1"/>
</dbReference>
<dbReference type="InParanoid" id="S0EVL4"/>
<accession>S0EVL4</accession>
<evidence type="ECO:0008006" key="5">
    <source>
        <dbReference type="Google" id="ProtNLM"/>
    </source>
</evidence>
<evidence type="ECO:0000313" key="4">
    <source>
        <dbReference type="Proteomes" id="UP000014227"/>
    </source>
</evidence>
<organism evidence="3 4">
    <name type="scientific">Chthonomonas calidirosea (strain DSM 23976 / ICMP 18418 / T49)</name>
    <dbReference type="NCBI Taxonomy" id="1303518"/>
    <lineage>
        <taxon>Bacteria</taxon>
        <taxon>Bacillati</taxon>
        <taxon>Armatimonadota</taxon>
        <taxon>Chthonomonadia</taxon>
        <taxon>Chthonomonadales</taxon>
        <taxon>Chthonomonadaceae</taxon>
        <taxon>Chthonomonas</taxon>
    </lineage>
</organism>
<feature type="compositionally biased region" description="Polar residues" evidence="1">
    <location>
        <begin position="68"/>
        <end position="82"/>
    </location>
</feature>
<proteinExistence type="predicted"/>
<dbReference type="AlphaFoldDB" id="S0EVL4"/>
<dbReference type="Proteomes" id="UP000014227">
    <property type="component" value="Chromosome I"/>
</dbReference>
<dbReference type="PATRIC" id="fig|1303518.3.peg.2102"/>
<feature type="chain" id="PRO_5004496497" description="Lipoprotein" evidence="2">
    <location>
        <begin position="24"/>
        <end position="82"/>
    </location>
</feature>
<gene>
    <name evidence="3" type="ORF">CCALI_02037</name>
</gene>
<evidence type="ECO:0000256" key="1">
    <source>
        <dbReference type="SAM" id="MobiDB-lite"/>
    </source>
</evidence>
<feature type="region of interest" description="Disordered" evidence="1">
    <location>
        <begin position="57"/>
        <end position="82"/>
    </location>
</feature>
<dbReference type="EMBL" id="HF951689">
    <property type="protein sequence ID" value="CCW35844.1"/>
    <property type="molecule type" value="Genomic_DNA"/>
</dbReference>
<dbReference type="KEGG" id="ccz:CCALI_02037"/>
<dbReference type="PROSITE" id="PS51257">
    <property type="entry name" value="PROKAR_LIPOPROTEIN"/>
    <property type="match status" value="1"/>
</dbReference>
<keyword evidence="4" id="KW-1185">Reference proteome</keyword>
<keyword evidence="2" id="KW-0732">Signal</keyword>
<evidence type="ECO:0000256" key="2">
    <source>
        <dbReference type="SAM" id="SignalP"/>
    </source>
</evidence>